<dbReference type="AlphaFoldDB" id="A0A5A7UK80"/>
<evidence type="ECO:0000313" key="1">
    <source>
        <dbReference type="EMBL" id="KAA0056282.1"/>
    </source>
</evidence>
<dbReference type="Proteomes" id="UP000321393">
    <property type="component" value="Unassembled WGS sequence"/>
</dbReference>
<accession>A0A5A7UK80</accession>
<dbReference type="EMBL" id="SSTE01007677">
    <property type="protein sequence ID" value="KAA0056282.1"/>
    <property type="molecule type" value="Genomic_DNA"/>
</dbReference>
<dbReference type="OrthoDB" id="1747314at2759"/>
<name>A0A5A7UK80_CUCMM</name>
<sequence length="63" mass="7321">MNWVWKLGKLAIPMDLKALKPYLVQLLPRLPLNHLVPRALFEDEPHSANDAWRKLHSDALLII</sequence>
<evidence type="ECO:0000313" key="2">
    <source>
        <dbReference type="Proteomes" id="UP000321393"/>
    </source>
</evidence>
<gene>
    <name evidence="1" type="ORF">E6C27_scaffold226G00520</name>
</gene>
<comment type="caution">
    <text evidence="1">The sequence shown here is derived from an EMBL/GenBank/DDBJ whole genome shotgun (WGS) entry which is preliminary data.</text>
</comment>
<protein>
    <submittedName>
        <fullName evidence="1">Uncharacterized protein</fullName>
    </submittedName>
</protein>
<organism evidence="1 2">
    <name type="scientific">Cucumis melo var. makuwa</name>
    <name type="common">Oriental melon</name>
    <dbReference type="NCBI Taxonomy" id="1194695"/>
    <lineage>
        <taxon>Eukaryota</taxon>
        <taxon>Viridiplantae</taxon>
        <taxon>Streptophyta</taxon>
        <taxon>Embryophyta</taxon>
        <taxon>Tracheophyta</taxon>
        <taxon>Spermatophyta</taxon>
        <taxon>Magnoliopsida</taxon>
        <taxon>eudicotyledons</taxon>
        <taxon>Gunneridae</taxon>
        <taxon>Pentapetalae</taxon>
        <taxon>rosids</taxon>
        <taxon>fabids</taxon>
        <taxon>Cucurbitales</taxon>
        <taxon>Cucurbitaceae</taxon>
        <taxon>Benincaseae</taxon>
        <taxon>Cucumis</taxon>
    </lineage>
</organism>
<reference evidence="1 2" key="1">
    <citation type="submission" date="2019-08" db="EMBL/GenBank/DDBJ databases">
        <title>Draft genome sequences of two oriental melons (Cucumis melo L. var makuwa).</title>
        <authorList>
            <person name="Kwon S.-Y."/>
        </authorList>
    </citation>
    <scope>NUCLEOTIDE SEQUENCE [LARGE SCALE GENOMIC DNA]</scope>
    <source>
        <strain evidence="2">cv. SW 3</strain>
        <tissue evidence="1">Leaf</tissue>
    </source>
</reference>
<proteinExistence type="predicted"/>